<accession>A0A660C4E2</accession>
<feature type="compositionally biased region" description="Basic and acidic residues" evidence="4">
    <location>
        <begin position="288"/>
        <end position="297"/>
    </location>
</feature>
<dbReference type="RefSeq" id="WP_084706060.1">
    <property type="nucleotide sequence ID" value="NZ_JOIJ01000029.1"/>
</dbReference>
<feature type="region of interest" description="Disordered" evidence="4">
    <location>
        <begin position="273"/>
        <end position="297"/>
    </location>
</feature>
<dbReference type="SUPFAM" id="SSF51735">
    <property type="entry name" value="NAD(P)-binding Rossmann-fold domains"/>
    <property type="match status" value="1"/>
</dbReference>
<evidence type="ECO:0000256" key="1">
    <source>
        <dbReference type="ARBA" id="ARBA00006484"/>
    </source>
</evidence>
<keyword evidence="2" id="KW-0560">Oxidoreductase</keyword>
<dbReference type="AlphaFoldDB" id="A0A660C4E2"/>
<reference evidence="6 7" key="1">
    <citation type="submission" date="2019-07" db="EMBL/GenBank/DDBJ databases">
        <title>R&amp;d 2014.</title>
        <authorList>
            <person name="Klenk H.-P."/>
        </authorList>
    </citation>
    <scope>NUCLEOTIDE SEQUENCE [LARGE SCALE GENOMIC DNA]</scope>
    <source>
        <strain evidence="6 7">DSM 43194</strain>
    </source>
</reference>
<dbReference type="FunFam" id="3.40.50.720:FF:000084">
    <property type="entry name" value="Short-chain dehydrogenase reductase"/>
    <property type="match status" value="1"/>
</dbReference>
<dbReference type="Gene3D" id="3.40.50.720">
    <property type="entry name" value="NAD(P)-binding Rossmann-like Domain"/>
    <property type="match status" value="1"/>
</dbReference>
<evidence type="ECO:0000313" key="7">
    <source>
        <dbReference type="Proteomes" id="UP000317303"/>
    </source>
</evidence>
<feature type="domain" description="Ketoreductase" evidence="5">
    <location>
        <begin position="11"/>
        <end position="184"/>
    </location>
</feature>
<organism evidence="6 7">
    <name type="scientific">Prauserella rugosa</name>
    <dbReference type="NCBI Taxonomy" id="43354"/>
    <lineage>
        <taxon>Bacteria</taxon>
        <taxon>Bacillati</taxon>
        <taxon>Actinomycetota</taxon>
        <taxon>Actinomycetes</taxon>
        <taxon>Pseudonocardiales</taxon>
        <taxon>Pseudonocardiaceae</taxon>
        <taxon>Prauserella</taxon>
    </lineage>
</organism>
<dbReference type="Pfam" id="PF13561">
    <property type="entry name" value="adh_short_C2"/>
    <property type="match status" value="1"/>
</dbReference>
<dbReference type="InterPro" id="IPR002347">
    <property type="entry name" value="SDR_fam"/>
</dbReference>
<dbReference type="PRINTS" id="PR00081">
    <property type="entry name" value="GDHRDH"/>
</dbReference>
<evidence type="ECO:0000256" key="3">
    <source>
        <dbReference type="ARBA" id="ARBA00023027"/>
    </source>
</evidence>
<dbReference type="EMBL" id="VLJV01000001">
    <property type="protein sequence ID" value="TWH18216.1"/>
    <property type="molecule type" value="Genomic_DNA"/>
</dbReference>
<gene>
    <name evidence="6" type="ORF">JD82_00031</name>
</gene>
<dbReference type="NCBIfam" id="NF005893">
    <property type="entry name" value="PRK07856.1"/>
    <property type="match status" value="1"/>
</dbReference>
<dbReference type="SMART" id="SM00822">
    <property type="entry name" value="PKS_KR"/>
    <property type="match status" value="1"/>
</dbReference>
<evidence type="ECO:0000256" key="4">
    <source>
        <dbReference type="SAM" id="MobiDB-lite"/>
    </source>
</evidence>
<dbReference type="PROSITE" id="PS00061">
    <property type="entry name" value="ADH_SHORT"/>
    <property type="match status" value="1"/>
</dbReference>
<evidence type="ECO:0000259" key="5">
    <source>
        <dbReference type="SMART" id="SM00822"/>
    </source>
</evidence>
<dbReference type="CDD" id="cd05233">
    <property type="entry name" value="SDR_c"/>
    <property type="match status" value="1"/>
</dbReference>
<dbReference type="PRINTS" id="PR00080">
    <property type="entry name" value="SDRFAMILY"/>
</dbReference>
<dbReference type="PANTHER" id="PTHR24321:SF8">
    <property type="entry name" value="ESTRADIOL 17-BETA-DEHYDROGENASE 8-RELATED"/>
    <property type="match status" value="1"/>
</dbReference>
<dbReference type="GO" id="GO:0016491">
    <property type="term" value="F:oxidoreductase activity"/>
    <property type="evidence" value="ECO:0007669"/>
    <property type="project" value="UniProtKB-KW"/>
</dbReference>
<dbReference type="OrthoDB" id="3361211at2"/>
<dbReference type="InterPro" id="IPR057326">
    <property type="entry name" value="KR_dom"/>
</dbReference>
<evidence type="ECO:0000313" key="6">
    <source>
        <dbReference type="EMBL" id="TWH18216.1"/>
    </source>
</evidence>
<dbReference type="InterPro" id="IPR036291">
    <property type="entry name" value="NAD(P)-bd_dom_sf"/>
</dbReference>
<keyword evidence="3" id="KW-0520">NAD</keyword>
<dbReference type="InterPro" id="IPR020904">
    <property type="entry name" value="Sc_DH/Rdtase_CS"/>
</dbReference>
<sequence>MATRELSFDGAVVLVTGGARGVGAGIASVFREYGAEVVVCGRTPPDGAGPDFVRCDVRDPESIAVMMEQVLDRHQRLDVVVNNAGGAPYADAAEASPRFHDKVVQLNLLAPLHVAQQANAVMQHQKTGGSIVMVGSVSGRRASPGTAAYGAAKAGIDGLTASLAAEWAPKVRVNALAVGMVRTESAQLHYGSEDGIAAVAGTVPLRRLAEPREIGTCAAFLASPLASYVTGASLLVHGGGERPAFLSASDSEGVRSVRRIGGVSGVSGVGGVGGAGGAGGAVASSGGHDNRRENVDE</sequence>
<evidence type="ECO:0000256" key="2">
    <source>
        <dbReference type="ARBA" id="ARBA00023002"/>
    </source>
</evidence>
<comment type="similarity">
    <text evidence="1">Belongs to the short-chain dehydrogenases/reductases (SDR) family.</text>
</comment>
<dbReference type="Proteomes" id="UP000317303">
    <property type="component" value="Unassembled WGS sequence"/>
</dbReference>
<keyword evidence="7" id="KW-1185">Reference proteome</keyword>
<comment type="caution">
    <text evidence="6">The sequence shown here is derived from an EMBL/GenBank/DDBJ whole genome shotgun (WGS) entry which is preliminary data.</text>
</comment>
<name>A0A660C4E2_9PSEU</name>
<dbReference type="PANTHER" id="PTHR24321">
    <property type="entry name" value="DEHYDROGENASES, SHORT CHAIN"/>
    <property type="match status" value="1"/>
</dbReference>
<proteinExistence type="inferred from homology"/>
<protein>
    <submittedName>
        <fullName evidence="6">NAD(P)-dependent dehydrogenase (Short-subunit alcohol dehydrogenase family)</fullName>
    </submittedName>
</protein>